<proteinExistence type="predicted"/>
<protein>
    <submittedName>
        <fullName evidence="1">Uncharacterized protein</fullName>
    </submittedName>
</protein>
<evidence type="ECO:0000313" key="1">
    <source>
        <dbReference type="EMBL" id="CDL96426.1"/>
    </source>
</evidence>
<name>W6NGC6_HAECO</name>
<reference evidence="1" key="1">
    <citation type="submission" date="2013-03" db="EMBL/GenBank/DDBJ databases">
        <authorList>
            <person name="Aslett M."/>
        </authorList>
    </citation>
    <scope>NUCLEOTIDE SEQUENCE [LARGE SCALE GENOMIC DNA]</scope>
    <source>
        <strain evidence="1">ISE/inbred ISE</strain>
    </source>
</reference>
<dbReference type="EMBL" id="CAVP010060452">
    <property type="protein sequence ID" value="CDL96426.1"/>
    <property type="molecule type" value="Genomic_DNA"/>
</dbReference>
<dbReference type="AlphaFoldDB" id="W6NGC6"/>
<accession>W6NGC6</accession>
<organism evidence="1">
    <name type="scientific">Haemonchus contortus</name>
    <name type="common">Barber pole worm</name>
    <dbReference type="NCBI Taxonomy" id="6289"/>
    <lineage>
        <taxon>Eukaryota</taxon>
        <taxon>Metazoa</taxon>
        <taxon>Ecdysozoa</taxon>
        <taxon>Nematoda</taxon>
        <taxon>Chromadorea</taxon>
        <taxon>Rhabditida</taxon>
        <taxon>Rhabditina</taxon>
        <taxon>Rhabditomorpha</taxon>
        <taxon>Strongyloidea</taxon>
        <taxon>Trichostrongylidae</taxon>
        <taxon>Haemonchus</taxon>
    </lineage>
</organism>
<gene>
    <name evidence="1" type="ORF">HCOI_01811000</name>
</gene>
<reference evidence="1" key="2">
    <citation type="submission" date="2013-05" db="EMBL/GenBank/DDBJ databases">
        <title>The genome and transcriptome of Haemonchus contortus: a key model parasite for drug and vaccine discovery.</title>
        <authorList>
            <person name="Laing R."/>
            <person name="Kikuchi T."/>
            <person name="Martinelli A."/>
            <person name="Tsai I.J."/>
            <person name="Beech R.N."/>
            <person name="Redman E."/>
            <person name="Holroyd N."/>
            <person name="Bartley D.J."/>
            <person name="Beasley H."/>
            <person name="Britton C."/>
            <person name="Curran D."/>
            <person name="Devaney E."/>
            <person name="Gilabert A."/>
            <person name="Jackson F."/>
            <person name="Hunt M."/>
            <person name="Johnston S."/>
            <person name="Kryukov I."/>
            <person name="Li K."/>
            <person name="Morrison A.A."/>
            <person name="Reid A.J."/>
            <person name="Sargison N."/>
            <person name="Saunders G."/>
            <person name="Wasmuth J.D."/>
            <person name="Wolstenholme A."/>
            <person name="Berriman M."/>
            <person name="Gilleard J.S."/>
            <person name="Cotton J.A."/>
        </authorList>
    </citation>
    <scope>NUCLEOTIDE SEQUENCE [LARGE SCALE GENOMIC DNA]</scope>
    <source>
        <strain evidence="1">ISE/inbred ISE</strain>
    </source>
</reference>
<comment type="caution">
    <text evidence="1">The sequence shown here is derived from an EMBL/GenBank/DDBJ whole genome shotgun (WGS) entry which is preliminary data.</text>
</comment>
<sequence length="72" mass="8175">MGKSGCNLREQRTLQMSAVMPGRRRRRGEEDDRTLIDGTTKLICRQKSWSPSRLLSKKQSPILMCDPIGDQG</sequence>